<dbReference type="GO" id="GO:0030246">
    <property type="term" value="F:carbohydrate binding"/>
    <property type="evidence" value="ECO:0007669"/>
    <property type="project" value="TreeGrafter"/>
</dbReference>
<dbReference type="InterPro" id="IPR025997">
    <property type="entry name" value="SBP_2_dom"/>
</dbReference>
<keyword evidence="6" id="KW-1185">Reference proteome</keyword>
<reference evidence="5" key="2">
    <citation type="submission" date="2023-01" db="EMBL/GenBank/DDBJ databases">
        <authorList>
            <person name="Sun Q."/>
            <person name="Evtushenko L."/>
        </authorList>
    </citation>
    <scope>NUCLEOTIDE SEQUENCE</scope>
    <source>
        <strain evidence="5">VKM Ac-1069</strain>
    </source>
</reference>
<dbReference type="EMBL" id="BSFQ01000011">
    <property type="protein sequence ID" value="GLL11997.1"/>
    <property type="molecule type" value="Genomic_DNA"/>
</dbReference>
<comment type="subcellular location">
    <subcellularLocation>
        <location evidence="1">Cell envelope</location>
    </subcellularLocation>
</comment>
<sequence length="326" mass="33761">MLRSRKTATAVLAAAVGVLLAVAGCSSRGGAQAQSGGAAEGQSYTIAMITHEAPGSAFWDRVRSGAEQAARDLNVDLKYSNDPAGSNQATFVQNAVDSKVAGIAVTYAYPDQVGPATEKAAQAGIPVVAFNAGMNVYKDYGASMFFGSDEDLAGQSAGTRIAQEGGTKVLCVVHEQGNISLETRCGGVAKSFPGTETLQVNGSDLPSVQQTISAKLQQDPSISNVVTLDAGIASAALAAKESTSSRAKIETFDLSPDVVTGIKEEKIDFSVDQQPYLQGYLAVQALWLNLTNGNDIGGGRPVLTGPSYVDSSNIDKVADYAARNTR</sequence>
<evidence type="ECO:0000259" key="4">
    <source>
        <dbReference type="Pfam" id="PF13407"/>
    </source>
</evidence>
<dbReference type="Pfam" id="PF13407">
    <property type="entry name" value="Peripla_BP_4"/>
    <property type="match status" value="1"/>
</dbReference>
<feature type="domain" description="Periplasmic binding protein" evidence="4">
    <location>
        <begin position="46"/>
        <end position="291"/>
    </location>
</feature>
<proteinExistence type="inferred from homology"/>
<feature type="chain" id="PRO_5040793799" evidence="3">
    <location>
        <begin position="24"/>
        <end position="326"/>
    </location>
</feature>
<evidence type="ECO:0000256" key="3">
    <source>
        <dbReference type="SAM" id="SignalP"/>
    </source>
</evidence>
<reference evidence="5" key="1">
    <citation type="journal article" date="2014" name="Int. J. Syst. Evol. Microbiol.">
        <title>Complete genome sequence of Corynebacterium casei LMG S-19264T (=DSM 44701T), isolated from a smear-ripened cheese.</title>
        <authorList>
            <consortium name="US DOE Joint Genome Institute (JGI-PGF)"/>
            <person name="Walter F."/>
            <person name="Albersmeier A."/>
            <person name="Kalinowski J."/>
            <person name="Ruckert C."/>
        </authorList>
    </citation>
    <scope>NUCLEOTIDE SEQUENCE</scope>
    <source>
        <strain evidence="5">VKM Ac-1069</strain>
    </source>
</reference>
<evidence type="ECO:0000313" key="5">
    <source>
        <dbReference type="EMBL" id="GLL11997.1"/>
    </source>
</evidence>
<dbReference type="PROSITE" id="PS51257">
    <property type="entry name" value="PROKAR_LIPOPROTEIN"/>
    <property type="match status" value="1"/>
</dbReference>
<dbReference type="Gene3D" id="3.40.50.2300">
    <property type="match status" value="2"/>
</dbReference>
<dbReference type="PANTHER" id="PTHR30036:SF7">
    <property type="entry name" value="ABC TRANSPORTER PERIPLASMIC-BINDING PROTEIN YPHF"/>
    <property type="match status" value="1"/>
</dbReference>
<dbReference type="PANTHER" id="PTHR30036">
    <property type="entry name" value="D-XYLOSE-BINDING PERIPLASMIC PROTEIN"/>
    <property type="match status" value="1"/>
</dbReference>
<name>A0A9W6NWZ5_9PSEU</name>
<gene>
    <name evidence="5" type="ORF">GCM10017577_31380</name>
</gene>
<comment type="caution">
    <text evidence="5">The sequence shown here is derived from an EMBL/GenBank/DDBJ whole genome shotgun (WGS) entry which is preliminary data.</text>
</comment>
<evidence type="ECO:0000256" key="1">
    <source>
        <dbReference type="ARBA" id="ARBA00004196"/>
    </source>
</evidence>
<accession>A0A9W6NWZ5</accession>
<dbReference type="RefSeq" id="WP_037045327.1">
    <property type="nucleotide sequence ID" value="NZ_BAAAUZ010000043.1"/>
</dbReference>
<evidence type="ECO:0000313" key="6">
    <source>
        <dbReference type="Proteomes" id="UP001143463"/>
    </source>
</evidence>
<organism evidence="5 6">
    <name type="scientific">Pseudonocardia halophobica</name>
    <dbReference type="NCBI Taxonomy" id="29401"/>
    <lineage>
        <taxon>Bacteria</taxon>
        <taxon>Bacillati</taxon>
        <taxon>Actinomycetota</taxon>
        <taxon>Actinomycetes</taxon>
        <taxon>Pseudonocardiales</taxon>
        <taxon>Pseudonocardiaceae</taxon>
        <taxon>Pseudonocardia</taxon>
    </lineage>
</organism>
<dbReference type="GO" id="GO:0030288">
    <property type="term" value="C:outer membrane-bounded periplasmic space"/>
    <property type="evidence" value="ECO:0007669"/>
    <property type="project" value="TreeGrafter"/>
</dbReference>
<keyword evidence="3" id="KW-0732">Signal</keyword>
<comment type="similarity">
    <text evidence="2">Belongs to the bacterial solute-binding protein 2 family.</text>
</comment>
<dbReference type="SUPFAM" id="SSF53822">
    <property type="entry name" value="Periplasmic binding protein-like I"/>
    <property type="match status" value="1"/>
</dbReference>
<dbReference type="AlphaFoldDB" id="A0A9W6NWZ5"/>
<dbReference type="Proteomes" id="UP001143463">
    <property type="component" value="Unassembled WGS sequence"/>
</dbReference>
<evidence type="ECO:0000256" key="2">
    <source>
        <dbReference type="ARBA" id="ARBA00007639"/>
    </source>
</evidence>
<protein>
    <submittedName>
        <fullName evidence="5">Sugar ABC transporter substrate-binding protein</fullName>
    </submittedName>
</protein>
<feature type="signal peptide" evidence="3">
    <location>
        <begin position="1"/>
        <end position="23"/>
    </location>
</feature>
<dbReference type="InterPro" id="IPR050555">
    <property type="entry name" value="Bact_Solute-Bind_Prot2"/>
</dbReference>
<dbReference type="InterPro" id="IPR028082">
    <property type="entry name" value="Peripla_BP_I"/>
</dbReference>